<dbReference type="AlphaFoldDB" id="I0ICG8"/>
<dbReference type="CDD" id="cd03785">
    <property type="entry name" value="GT28_MurG"/>
    <property type="match status" value="1"/>
</dbReference>
<dbReference type="GO" id="GO:0051301">
    <property type="term" value="P:cell division"/>
    <property type="evidence" value="ECO:0007669"/>
    <property type="project" value="UniProtKB-KW"/>
</dbReference>
<feature type="domain" description="Glycosyltransferase family 28 N-terminal" evidence="11">
    <location>
        <begin position="3"/>
        <end position="142"/>
    </location>
</feature>
<protein>
    <recommendedName>
        <fullName evidence="10">UDP-N-acetylglucosamine--N-acetylmuramyl-(pentapeptide) pyrophosphoryl-undecaprenol N-acetylglucosamine transferase</fullName>
        <ecNumber evidence="10">2.4.1.227</ecNumber>
    </recommendedName>
    <alternativeName>
        <fullName evidence="10">Undecaprenyl-PP-MurNAc-pentapeptide-UDPGlcNAc GlcNAc transferase</fullName>
    </alternativeName>
</protein>
<keyword evidence="14" id="KW-1185">Reference proteome</keyword>
<evidence type="ECO:0000256" key="7">
    <source>
        <dbReference type="ARBA" id="ARBA00023136"/>
    </source>
</evidence>
<evidence type="ECO:0000259" key="11">
    <source>
        <dbReference type="Pfam" id="PF03033"/>
    </source>
</evidence>
<dbReference type="Gene3D" id="3.40.50.2000">
    <property type="entry name" value="Glycogen Phosphorylase B"/>
    <property type="match status" value="2"/>
</dbReference>
<comment type="catalytic activity">
    <reaction evidence="10">
        <text>di-trans,octa-cis-undecaprenyl diphospho-N-acetyl-alpha-D-muramoyl-L-alanyl-D-glutamyl-meso-2,6-diaminopimeloyl-D-alanyl-D-alanine + UDP-N-acetyl-alpha-D-glucosamine = di-trans,octa-cis-undecaprenyl diphospho-[N-acetyl-alpha-D-glucosaminyl-(1-&gt;4)]-N-acetyl-alpha-D-muramoyl-L-alanyl-D-glutamyl-meso-2,6-diaminopimeloyl-D-alanyl-D-alanine + UDP + H(+)</text>
        <dbReference type="Rhea" id="RHEA:31227"/>
        <dbReference type="ChEBI" id="CHEBI:15378"/>
        <dbReference type="ChEBI" id="CHEBI:57705"/>
        <dbReference type="ChEBI" id="CHEBI:58223"/>
        <dbReference type="ChEBI" id="CHEBI:61387"/>
        <dbReference type="ChEBI" id="CHEBI:61388"/>
        <dbReference type="EC" id="2.4.1.227"/>
    </reaction>
</comment>
<comment type="pathway">
    <text evidence="10">Cell wall biogenesis; peptidoglycan biosynthesis.</text>
</comment>
<keyword evidence="7 10" id="KW-0472">Membrane</keyword>
<dbReference type="GO" id="GO:0051991">
    <property type="term" value="F:UDP-N-acetyl-D-glucosamine:N-acetylmuramoyl-L-alanyl-D-glutamyl-meso-2,6-diaminopimelyl-D-alanyl-D-alanine-diphosphoundecaprenol 4-beta-N-acetylglucosaminlytransferase activity"/>
    <property type="evidence" value="ECO:0007669"/>
    <property type="project" value="RHEA"/>
</dbReference>
<feature type="domain" description="Glycosyl transferase family 28 C-terminal" evidence="12">
    <location>
        <begin position="189"/>
        <end position="357"/>
    </location>
</feature>
<reference evidence="13 14" key="1">
    <citation type="submission" date="2012-02" db="EMBL/GenBank/DDBJ databases">
        <title>Complete genome sequence of Phycisphaera mikurensis NBRC 102666.</title>
        <authorList>
            <person name="Ankai A."/>
            <person name="Hosoyama A."/>
            <person name="Terui Y."/>
            <person name="Sekine M."/>
            <person name="Fukai R."/>
            <person name="Kato Y."/>
            <person name="Nakamura S."/>
            <person name="Yamada-Narita S."/>
            <person name="Kawakoshi A."/>
            <person name="Fukunaga Y."/>
            <person name="Yamazaki S."/>
            <person name="Fujita N."/>
        </authorList>
    </citation>
    <scope>NUCLEOTIDE SEQUENCE [LARGE SCALE GENOMIC DNA]</scope>
    <source>
        <strain evidence="14">NBRC 102666 / KCTC 22515 / FYK2301M01</strain>
    </source>
</reference>
<comment type="subcellular location">
    <subcellularLocation>
        <location evidence="10">Cell inner membrane</location>
        <topology evidence="10">Peripheral membrane protein</topology>
        <orientation evidence="10">Cytoplasmic side</orientation>
    </subcellularLocation>
</comment>
<keyword evidence="5 10" id="KW-0133">Cell shape</keyword>
<dbReference type="HAMAP" id="MF_00033">
    <property type="entry name" value="MurG"/>
    <property type="match status" value="1"/>
</dbReference>
<evidence type="ECO:0000256" key="6">
    <source>
        <dbReference type="ARBA" id="ARBA00022984"/>
    </source>
</evidence>
<evidence type="ECO:0000256" key="4">
    <source>
        <dbReference type="ARBA" id="ARBA00022679"/>
    </source>
</evidence>
<dbReference type="PANTHER" id="PTHR21015:SF22">
    <property type="entry name" value="GLYCOSYLTRANSFERASE"/>
    <property type="match status" value="1"/>
</dbReference>
<dbReference type="EMBL" id="AP012338">
    <property type="protein sequence ID" value="BAM02956.1"/>
    <property type="molecule type" value="Genomic_DNA"/>
</dbReference>
<organism evidence="13 14">
    <name type="scientific">Phycisphaera mikurensis (strain NBRC 102666 / KCTC 22515 / FYK2301M01)</name>
    <dbReference type="NCBI Taxonomy" id="1142394"/>
    <lineage>
        <taxon>Bacteria</taxon>
        <taxon>Pseudomonadati</taxon>
        <taxon>Planctomycetota</taxon>
        <taxon>Phycisphaerae</taxon>
        <taxon>Phycisphaerales</taxon>
        <taxon>Phycisphaeraceae</taxon>
        <taxon>Phycisphaera</taxon>
    </lineage>
</organism>
<keyword evidence="2 10" id="KW-0132">Cell division</keyword>
<dbReference type="Pfam" id="PF03033">
    <property type="entry name" value="Glyco_transf_28"/>
    <property type="match status" value="1"/>
</dbReference>
<evidence type="ECO:0000256" key="5">
    <source>
        <dbReference type="ARBA" id="ARBA00022960"/>
    </source>
</evidence>
<proteinExistence type="inferred from homology"/>
<dbReference type="GO" id="GO:0050511">
    <property type="term" value="F:undecaprenyldiphospho-muramoylpentapeptide beta-N-acetylglucosaminyltransferase activity"/>
    <property type="evidence" value="ECO:0007669"/>
    <property type="project" value="UniProtKB-UniRule"/>
</dbReference>
<comment type="function">
    <text evidence="10">Cell wall formation. Catalyzes the transfer of a GlcNAc subunit on undecaprenyl-pyrophosphoryl-MurNAc-pentapeptide (lipid intermediate I) to form undecaprenyl-pyrophosphoryl-MurNAc-(pentapeptide)GlcNAc (lipid intermediate II).</text>
</comment>
<dbReference type="EC" id="2.4.1.227" evidence="10"/>
<keyword evidence="9 10" id="KW-0961">Cell wall biogenesis/degradation</keyword>
<evidence type="ECO:0000256" key="3">
    <source>
        <dbReference type="ARBA" id="ARBA00022676"/>
    </source>
</evidence>
<evidence type="ECO:0000313" key="14">
    <source>
        <dbReference type="Proteomes" id="UP000007881"/>
    </source>
</evidence>
<dbReference type="GO" id="GO:0005975">
    <property type="term" value="P:carbohydrate metabolic process"/>
    <property type="evidence" value="ECO:0007669"/>
    <property type="project" value="InterPro"/>
</dbReference>
<gene>
    <name evidence="10 13" type="primary">murG</name>
    <name evidence="13" type="ordered locus">PSMK_07970</name>
</gene>
<dbReference type="GO" id="GO:0009252">
    <property type="term" value="P:peptidoglycan biosynthetic process"/>
    <property type="evidence" value="ECO:0007669"/>
    <property type="project" value="UniProtKB-UniRule"/>
</dbReference>
<evidence type="ECO:0000259" key="12">
    <source>
        <dbReference type="Pfam" id="PF04101"/>
    </source>
</evidence>
<sequence>MVIYFAGGGTGGHVYPNVAVAERLGPMLAERGKALRAVYAVSDRAVDARVCEAEGLEAVALPARPAATRPDRALRFAAAFRRARAVAARRVAADRPAALLATGGFVSGPAVAAARRAGVPTALITLDAVAGRAARWLARGCDARFLAVAGAGLPEAKTVGYPLRSASLAAGRDPGEARAGYGLNPRHPTLLVFAGSSGAETINRGSPAFFADRARDPRLRGWQVLHLTGGKLLAETRAAYAAAGVAAAVRGYEPAMGRAWAAADLALTRCGAGGVAEARANAVPCVFLPYPWHRDGHQERNAGPLVAAGGAVVTPDRVAPAANAASLGDTLLPLLENPARRAAMRAALRAMPATDAATALAAWLLGRAGGGPPADGRG</sequence>
<dbReference type="STRING" id="1142394.PSMK_07970"/>
<feature type="binding site" evidence="10">
    <location>
        <position position="298"/>
    </location>
    <ligand>
        <name>UDP-N-acetyl-alpha-D-glucosamine</name>
        <dbReference type="ChEBI" id="CHEBI:57705"/>
    </ligand>
</feature>
<evidence type="ECO:0000256" key="8">
    <source>
        <dbReference type="ARBA" id="ARBA00023306"/>
    </source>
</evidence>
<evidence type="ECO:0000256" key="2">
    <source>
        <dbReference type="ARBA" id="ARBA00022618"/>
    </source>
</evidence>
<comment type="caution">
    <text evidence="10">Lacks conserved residue(s) required for the propagation of feature annotation.</text>
</comment>
<accession>I0ICG8</accession>
<dbReference type="GO" id="GO:0008360">
    <property type="term" value="P:regulation of cell shape"/>
    <property type="evidence" value="ECO:0007669"/>
    <property type="project" value="UniProtKB-KW"/>
</dbReference>
<evidence type="ECO:0000256" key="9">
    <source>
        <dbReference type="ARBA" id="ARBA00023316"/>
    </source>
</evidence>
<keyword evidence="1 10" id="KW-1003">Cell membrane</keyword>
<dbReference type="Proteomes" id="UP000007881">
    <property type="component" value="Chromosome"/>
</dbReference>
<dbReference type="InterPro" id="IPR007235">
    <property type="entry name" value="Glyco_trans_28_C"/>
</dbReference>
<comment type="similarity">
    <text evidence="10">Belongs to the glycosyltransferase 28 family. MurG subfamily.</text>
</comment>
<dbReference type="Pfam" id="PF04101">
    <property type="entry name" value="Glyco_tran_28_C"/>
    <property type="match status" value="1"/>
</dbReference>
<feature type="binding site" evidence="10">
    <location>
        <begin position="10"/>
        <end position="12"/>
    </location>
    <ligand>
        <name>UDP-N-acetyl-alpha-D-glucosamine</name>
        <dbReference type="ChEBI" id="CHEBI:57705"/>
    </ligand>
</feature>
<evidence type="ECO:0000256" key="10">
    <source>
        <dbReference type="HAMAP-Rule" id="MF_00033"/>
    </source>
</evidence>
<dbReference type="InterPro" id="IPR004276">
    <property type="entry name" value="GlycoTrans_28_N"/>
</dbReference>
<dbReference type="eggNOG" id="COG0707">
    <property type="taxonomic scope" value="Bacteria"/>
</dbReference>
<dbReference type="HOGENOM" id="CLU_037404_0_1_0"/>
<keyword evidence="3 10" id="KW-0328">Glycosyltransferase</keyword>
<dbReference type="SUPFAM" id="SSF53756">
    <property type="entry name" value="UDP-Glycosyltransferase/glycogen phosphorylase"/>
    <property type="match status" value="1"/>
</dbReference>
<keyword evidence="10" id="KW-0997">Cell inner membrane</keyword>
<dbReference type="KEGG" id="phm:PSMK_07970"/>
<dbReference type="GO" id="GO:0005886">
    <property type="term" value="C:plasma membrane"/>
    <property type="evidence" value="ECO:0007669"/>
    <property type="project" value="UniProtKB-SubCell"/>
</dbReference>
<keyword evidence="6 10" id="KW-0573">Peptidoglycan synthesis</keyword>
<dbReference type="InterPro" id="IPR006009">
    <property type="entry name" value="GlcNAc_MurG"/>
</dbReference>
<dbReference type="PANTHER" id="PTHR21015">
    <property type="entry name" value="UDP-N-ACETYLGLUCOSAMINE--N-ACETYLMURAMYL-(PENTAPEPTIDE) PYROPHOSPHORYL-UNDECAPRENOL N-ACETYLGLUCOSAMINE TRANSFERASE 1"/>
    <property type="match status" value="1"/>
</dbReference>
<dbReference type="GO" id="GO:0071555">
    <property type="term" value="P:cell wall organization"/>
    <property type="evidence" value="ECO:0007669"/>
    <property type="project" value="UniProtKB-KW"/>
</dbReference>
<feature type="binding site" evidence="10">
    <location>
        <position position="196"/>
    </location>
    <ligand>
        <name>UDP-N-acetyl-alpha-D-glucosamine</name>
        <dbReference type="ChEBI" id="CHEBI:57705"/>
    </ligand>
</feature>
<keyword evidence="4 10" id="KW-0808">Transferase</keyword>
<evidence type="ECO:0000256" key="1">
    <source>
        <dbReference type="ARBA" id="ARBA00022475"/>
    </source>
</evidence>
<dbReference type="UniPathway" id="UPA00219"/>
<feature type="binding site" evidence="10">
    <location>
        <position position="164"/>
    </location>
    <ligand>
        <name>UDP-N-acetyl-alpha-D-glucosamine</name>
        <dbReference type="ChEBI" id="CHEBI:57705"/>
    </ligand>
</feature>
<name>I0ICG8_PHYMF</name>
<evidence type="ECO:0000313" key="13">
    <source>
        <dbReference type="EMBL" id="BAM02956.1"/>
    </source>
</evidence>
<keyword evidence="8 10" id="KW-0131">Cell cycle</keyword>